<dbReference type="AlphaFoldDB" id="A0A6H1ZKH3"/>
<proteinExistence type="predicted"/>
<evidence type="ECO:0000313" key="2">
    <source>
        <dbReference type="EMBL" id="QJA48028.1"/>
    </source>
</evidence>
<feature type="region of interest" description="Disordered" evidence="1">
    <location>
        <begin position="71"/>
        <end position="107"/>
    </location>
</feature>
<feature type="region of interest" description="Disordered" evidence="1">
    <location>
        <begin position="1"/>
        <end position="28"/>
    </location>
</feature>
<name>A0A6H1ZKH3_9ZZZZ</name>
<organism evidence="2">
    <name type="scientific">viral metagenome</name>
    <dbReference type="NCBI Taxonomy" id="1070528"/>
    <lineage>
        <taxon>unclassified sequences</taxon>
        <taxon>metagenomes</taxon>
        <taxon>organismal metagenomes</taxon>
    </lineage>
</organism>
<gene>
    <name evidence="2" type="ORF">TM448A00811_0010</name>
</gene>
<accession>A0A6H1ZKH3</accession>
<sequence length="107" mass="11949">MISLKRSKKDIKKANKEMSVGPSMGEEYPYGTRLRFEKEEIDKIDGLKNVNAGDSISLKAIGTITGVSIRDSDKGEGSRTVEIQIEKISVDHETEEKKGFNDKEDDD</sequence>
<evidence type="ECO:0000256" key="1">
    <source>
        <dbReference type="SAM" id="MobiDB-lite"/>
    </source>
</evidence>
<dbReference type="InterPro" id="IPR049302">
    <property type="entry name" value="Gp10-like"/>
</dbReference>
<reference evidence="2" key="1">
    <citation type="submission" date="2020-03" db="EMBL/GenBank/DDBJ databases">
        <title>The deep terrestrial virosphere.</title>
        <authorList>
            <person name="Holmfeldt K."/>
            <person name="Nilsson E."/>
            <person name="Simone D."/>
            <person name="Lopez-Fernandez M."/>
            <person name="Wu X."/>
            <person name="de Brujin I."/>
            <person name="Lundin D."/>
            <person name="Andersson A."/>
            <person name="Bertilsson S."/>
            <person name="Dopson M."/>
        </authorList>
    </citation>
    <scope>NUCLEOTIDE SEQUENCE</scope>
    <source>
        <strain evidence="2">TM448A00811</strain>
    </source>
</reference>
<protein>
    <submittedName>
        <fullName evidence="2">Putative capsid protein</fullName>
    </submittedName>
</protein>
<feature type="compositionally biased region" description="Basic residues" evidence="1">
    <location>
        <begin position="1"/>
        <end position="11"/>
    </location>
</feature>
<dbReference type="EMBL" id="MT144068">
    <property type="protein sequence ID" value="QJA48028.1"/>
    <property type="molecule type" value="Genomic_DNA"/>
</dbReference>
<dbReference type="Pfam" id="PF21628">
    <property type="entry name" value="Gp10-like"/>
    <property type="match status" value="1"/>
</dbReference>